<dbReference type="Proteomes" id="UP001329313">
    <property type="component" value="Chromosome"/>
</dbReference>
<name>A0AAU0MFG2_9MICO</name>
<dbReference type="Pfam" id="PF16916">
    <property type="entry name" value="ZT_dimer"/>
    <property type="match status" value="1"/>
</dbReference>
<keyword evidence="6" id="KW-0406">Ion transport</keyword>
<dbReference type="InterPro" id="IPR050681">
    <property type="entry name" value="CDF/SLC30A"/>
</dbReference>
<organism evidence="12 13">
    <name type="scientific">Microbacterium limosum</name>
    <dbReference type="NCBI Taxonomy" id="3079935"/>
    <lineage>
        <taxon>Bacteria</taxon>
        <taxon>Bacillati</taxon>
        <taxon>Actinomycetota</taxon>
        <taxon>Actinomycetes</taxon>
        <taxon>Micrococcales</taxon>
        <taxon>Microbacteriaceae</taxon>
        <taxon>Microbacterium</taxon>
    </lineage>
</organism>
<dbReference type="RefSeq" id="WP_330170049.1">
    <property type="nucleotide sequence ID" value="NZ_CP137080.1"/>
</dbReference>
<proteinExistence type="inferred from homology"/>
<reference evidence="12 13" key="1">
    <citation type="submission" date="2023-10" db="EMBL/GenBank/DDBJ databases">
        <title>Y20.</title>
        <authorList>
            <person name="Zhang G."/>
            <person name="Ding Y."/>
        </authorList>
    </citation>
    <scope>NUCLEOTIDE SEQUENCE [LARGE SCALE GENOMIC DNA]</scope>
    <source>
        <strain evidence="12 13">Y20</strain>
    </source>
</reference>
<evidence type="ECO:0000256" key="4">
    <source>
        <dbReference type="ARBA" id="ARBA00022692"/>
    </source>
</evidence>
<evidence type="ECO:0000259" key="11">
    <source>
        <dbReference type="Pfam" id="PF16916"/>
    </source>
</evidence>
<evidence type="ECO:0000256" key="9">
    <source>
        <dbReference type="SAM" id="Phobius"/>
    </source>
</evidence>
<feature type="transmembrane region" description="Helical" evidence="9">
    <location>
        <begin position="132"/>
        <end position="156"/>
    </location>
</feature>
<dbReference type="InterPro" id="IPR002524">
    <property type="entry name" value="Cation_efflux"/>
</dbReference>
<keyword evidence="13" id="KW-1185">Reference proteome</keyword>
<dbReference type="InterPro" id="IPR058533">
    <property type="entry name" value="Cation_efflux_TM"/>
</dbReference>
<keyword evidence="5 9" id="KW-1133">Transmembrane helix</keyword>
<feature type="transmembrane region" description="Helical" evidence="9">
    <location>
        <begin position="199"/>
        <end position="217"/>
    </location>
</feature>
<dbReference type="SUPFAM" id="SSF161111">
    <property type="entry name" value="Cation efflux protein transmembrane domain-like"/>
    <property type="match status" value="1"/>
</dbReference>
<comment type="subcellular location">
    <subcellularLocation>
        <location evidence="1">Membrane</location>
        <topology evidence="1">Multi-pass membrane protein</topology>
    </subcellularLocation>
</comment>
<dbReference type="KEGG" id="mliy:RYJ27_09335"/>
<evidence type="ECO:0000256" key="5">
    <source>
        <dbReference type="ARBA" id="ARBA00022989"/>
    </source>
</evidence>
<feature type="domain" description="Cation efflux protein cytoplasmic" evidence="11">
    <location>
        <begin position="229"/>
        <end position="309"/>
    </location>
</feature>
<dbReference type="NCBIfam" id="TIGR01297">
    <property type="entry name" value="CDF"/>
    <property type="match status" value="1"/>
</dbReference>
<dbReference type="PANTHER" id="PTHR11562:SF17">
    <property type="entry name" value="RE54080P-RELATED"/>
    <property type="match status" value="1"/>
</dbReference>
<evidence type="ECO:0000256" key="7">
    <source>
        <dbReference type="ARBA" id="ARBA00023136"/>
    </source>
</evidence>
<feature type="domain" description="Cation efflux protein transmembrane" evidence="10">
    <location>
        <begin position="34"/>
        <end position="225"/>
    </location>
</feature>
<evidence type="ECO:0000256" key="3">
    <source>
        <dbReference type="ARBA" id="ARBA00022448"/>
    </source>
</evidence>
<dbReference type="SUPFAM" id="SSF160240">
    <property type="entry name" value="Cation efflux protein cytoplasmic domain-like"/>
    <property type="match status" value="1"/>
</dbReference>
<evidence type="ECO:0000256" key="8">
    <source>
        <dbReference type="SAM" id="MobiDB-lite"/>
    </source>
</evidence>
<accession>A0AAU0MFG2</accession>
<evidence type="ECO:0000313" key="12">
    <source>
        <dbReference type="EMBL" id="WOQ68910.1"/>
    </source>
</evidence>
<keyword evidence="7 9" id="KW-0472">Membrane</keyword>
<dbReference type="InterPro" id="IPR027470">
    <property type="entry name" value="Cation_efflux_CTD"/>
</dbReference>
<dbReference type="GO" id="GO:0005886">
    <property type="term" value="C:plasma membrane"/>
    <property type="evidence" value="ECO:0007669"/>
    <property type="project" value="TreeGrafter"/>
</dbReference>
<dbReference type="GO" id="GO:0005385">
    <property type="term" value="F:zinc ion transmembrane transporter activity"/>
    <property type="evidence" value="ECO:0007669"/>
    <property type="project" value="TreeGrafter"/>
</dbReference>
<dbReference type="Gene3D" id="1.20.1510.10">
    <property type="entry name" value="Cation efflux protein transmembrane domain"/>
    <property type="match status" value="1"/>
</dbReference>
<gene>
    <name evidence="12" type="ORF">RYJ27_09335</name>
</gene>
<dbReference type="EMBL" id="CP137080">
    <property type="protein sequence ID" value="WOQ68910.1"/>
    <property type="molecule type" value="Genomic_DNA"/>
</dbReference>
<evidence type="ECO:0000256" key="1">
    <source>
        <dbReference type="ARBA" id="ARBA00004141"/>
    </source>
</evidence>
<evidence type="ECO:0000256" key="2">
    <source>
        <dbReference type="ARBA" id="ARBA00008873"/>
    </source>
</evidence>
<protein>
    <submittedName>
        <fullName evidence="12">Cation diffusion facilitator family transporter</fullName>
    </submittedName>
</protein>
<evidence type="ECO:0000313" key="13">
    <source>
        <dbReference type="Proteomes" id="UP001329313"/>
    </source>
</evidence>
<dbReference type="InterPro" id="IPR027469">
    <property type="entry name" value="Cation_efflux_TMD_sf"/>
</dbReference>
<evidence type="ECO:0000259" key="10">
    <source>
        <dbReference type="Pfam" id="PF01545"/>
    </source>
</evidence>
<comment type="similarity">
    <text evidence="2">Belongs to the cation diffusion facilitator (CDF) transporter (TC 2.A.4) family. SLC30A subfamily.</text>
</comment>
<evidence type="ECO:0000256" key="6">
    <source>
        <dbReference type="ARBA" id="ARBA00023065"/>
    </source>
</evidence>
<dbReference type="AlphaFoldDB" id="A0AAU0MFG2"/>
<sequence>MAAGHGHAGGGGHGHGPGGTAGHDHTAGASRTRLQVALALTAAVLVVEVIGAVMTRSLALFVDAAHMLTDVAGLATAVVASRLADLPTSDRLTWGWARAEVLGALAQAALLLGVGVFALVEGVRRLFSPPEVLAGPLVVFGAIGLVANVVALLVLAGGRRSNLNMRAAFLEVVNDALGSVGVIVSALCIALFGWQRADAIVGILIAGLIIPRTLVLLRAAGSVLMEQTPPGLDLAAVRSHILALPHVREVHDLHASRVASNLPVLSAHVVVDEECFTDGHTAALLNDLQECVAEHFVVSIEHSTFQFEPPSHPDEGSRHV</sequence>
<keyword evidence="4 9" id="KW-0812">Transmembrane</keyword>
<feature type="region of interest" description="Disordered" evidence="8">
    <location>
        <begin position="1"/>
        <end position="26"/>
    </location>
</feature>
<feature type="transmembrane region" description="Helical" evidence="9">
    <location>
        <begin position="36"/>
        <end position="54"/>
    </location>
</feature>
<keyword evidence="3" id="KW-0813">Transport</keyword>
<dbReference type="Pfam" id="PF01545">
    <property type="entry name" value="Cation_efflux"/>
    <property type="match status" value="1"/>
</dbReference>
<dbReference type="PANTHER" id="PTHR11562">
    <property type="entry name" value="CATION EFFLUX PROTEIN/ ZINC TRANSPORTER"/>
    <property type="match status" value="1"/>
</dbReference>
<dbReference type="InterPro" id="IPR036837">
    <property type="entry name" value="Cation_efflux_CTD_sf"/>
</dbReference>
<feature type="transmembrane region" description="Helical" evidence="9">
    <location>
        <begin position="168"/>
        <end position="193"/>
    </location>
</feature>
<feature type="compositionally biased region" description="Gly residues" evidence="8">
    <location>
        <begin position="1"/>
        <end position="21"/>
    </location>
</feature>
<feature type="transmembrane region" description="Helical" evidence="9">
    <location>
        <begin position="101"/>
        <end position="120"/>
    </location>
</feature>